<dbReference type="PANTHER" id="PTHR24305:SF166">
    <property type="entry name" value="CYTOCHROME P450 12A4, MITOCHONDRIAL-RELATED"/>
    <property type="match status" value="1"/>
</dbReference>
<dbReference type="Pfam" id="PF00067">
    <property type="entry name" value="p450"/>
    <property type="match status" value="1"/>
</dbReference>
<dbReference type="EMBL" id="JHEG04000001">
    <property type="protein sequence ID" value="KAF3886245.1"/>
    <property type="molecule type" value="Genomic_DNA"/>
</dbReference>
<dbReference type="Proteomes" id="UP000029738">
    <property type="component" value="Unassembled WGS sequence"/>
</dbReference>
<keyword evidence="4" id="KW-0560">Oxidoreductase</keyword>
<dbReference type="GO" id="GO:0005506">
    <property type="term" value="F:iron ion binding"/>
    <property type="evidence" value="ECO:0007669"/>
    <property type="project" value="InterPro"/>
</dbReference>
<dbReference type="InterPro" id="IPR002401">
    <property type="entry name" value="Cyt_P450_E_grp-I"/>
</dbReference>
<dbReference type="Gene3D" id="1.10.630.10">
    <property type="entry name" value="Cytochrome P450"/>
    <property type="match status" value="1"/>
</dbReference>
<gene>
    <name evidence="6" type="ORF">DA73_0216975</name>
    <name evidence="5" type="ORF">DA73_0400012735</name>
</gene>
<evidence type="ECO:0000313" key="7">
    <source>
        <dbReference type="Proteomes" id="UP000029738"/>
    </source>
</evidence>
<dbReference type="InterPro" id="IPR001128">
    <property type="entry name" value="Cyt_P450"/>
</dbReference>
<accession>A0A0C1RDH2</accession>
<reference evidence="6" key="1">
    <citation type="journal article" date="2015" name="Genome Announc.">
        <title>Draft Genome Sequence of Tolypothrix boutellei Strain VB521301.</title>
        <authorList>
            <person name="Chandrababunaidu M.M."/>
            <person name="Singh D."/>
            <person name="Sen D."/>
            <person name="Bhan S."/>
            <person name="Das S."/>
            <person name="Gupta A."/>
            <person name="Adhikary S.P."/>
            <person name="Tripathy S."/>
        </authorList>
    </citation>
    <scope>NUCLEOTIDE SEQUENCE</scope>
    <source>
        <strain evidence="6">VB521301</strain>
    </source>
</reference>
<dbReference type="STRING" id="1479485.DA73_0216975"/>
<dbReference type="InterPro" id="IPR036396">
    <property type="entry name" value="Cyt_P450_sf"/>
</dbReference>
<comment type="caution">
    <text evidence="6">The sequence shown here is derived from an EMBL/GenBank/DDBJ whole genome shotgun (WGS) entry which is preliminary data.</text>
</comment>
<feature type="binding site" description="axial binding residue" evidence="3">
    <location>
        <position position="394"/>
    </location>
    <ligand>
        <name>heme</name>
        <dbReference type="ChEBI" id="CHEBI:30413"/>
    </ligand>
    <ligandPart>
        <name>Fe</name>
        <dbReference type="ChEBI" id="CHEBI:18248"/>
    </ligandPart>
</feature>
<comment type="similarity">
    <text evidence="2 4">Belongs to the cytochrome P450 family.</text>
</comment>
<dbReference type="GO" id="GO:0004497">
    <property type="term" value="F:monooxygenase activity"/>
    <property type="evidence" value="ECO:0007669"/>
    <property type="project" value="UniProtKB-KW"/>
</dbReference>
<evidence type="ECO:0000256" key="4">
    <source>
        <dbReference type="RuleBase" id="RU000461"/>
    </source>
</evidence>
<dbReference type="PANTHER" id="PTHR24305">
    <property type="entry name" value="CYTOCHROME P450"/>
    <property type="match status" value="1"/>
</dbReference>
<evidence type="ECO:0000313" key="6">
    <source>
        <dbReference type="EMBL" id="KIE10280.1"/>
    </source>
</evidence>
<dbReference type="InterPro" id="IPR050121">
    <property type="entry name" value="Cytochrome_P450_monoxygenase"/>
</dbReference>
<dbReference type="OrthoDB" id="446280at2"/>
<keyword evidence="4" id="KW-0503">Monooxygenase</keyword>
<dbReference type="EMBL" id="JHEG02000048">
    <property type="protein sequence ID" value="KIE10280.1"/>
    <property type="molecule type" value="Genomic_DNA"/>
</dbReference>
<evidence type="ECO:0000313" key="5">
    <source>
        <dbReference type="EMBL" id="KAF3886245.1"/>
    </source>
</evidence>
<reference evidence="5" key="2">
    <citation type="submission" date="2019-11" db="EMBL/GenBank/DDBJ databases">
        <title>Improved Assembly of Tolypothrix boutellei genome.</title>
        <authorList>
            <person name="Sarangi A.N."/>
            <person name="Mukherjee M."/>
            <person name="Ghosh S."/>
            <person name="Singh D."/>
            <person name="Das A."/>
            <person name="Kant S."/>
            <person name="Prusty A."/>
            <person name="Tripathy S."/>
        </authorList>
    </citation>
    <scope>NUCLEOTIDE SEQUENCE</scope>
    <source>
        <strain evidence="5">VB521301</strain>
    </source>
</reference>
<dbReference type="PRINTS" id="PR00463">
    <property type="entry name" value="EP450I"/>
</dbReference>
<keyword evidence="3 4" id="KW-0349">Heme</keyword>
<dbReference type="CDD" id="cd11053">
    <property type="entry name" value="CYP110-like"/>
    <property type="match status" value="1"/>
</dbReference>
<dbReference type="RefSeq" id="WP_038078751.1">
    <property type="nucleotide sequence ID" value="NZ_JHEG04000001.1"/>
</dbReference>
<dbReference type="PRINTS" id="PR00385">
    <property type="entry name" value="P450"/>
</dbReference>
<keyword evidence="3 4" id="KW-0408">Iron</keyword>
<evidence type="ECO:0000256" key="3">
    <source>
        <dbReference type="PIRSR" id="PIRSR602401-1"/>
    </source>
</evidence>
<proteinExistence type="inferred from homology"/>
<dbReference type="AlphaFoldDB" id="A0A0C1RDH2"/>
<sequence>MILPNPVQKPPSVQLLEWIFTPLSQMEECAKRYGDIFTLQLGRNTPPLVVTSHPQALQEILTNDTEKFTSPGELNTEFEPLVGKQSVFTLSGEAHQRQRQLLMPPFHGDRMRSYGQVINDVTEQIMSQWQIGKPFCARSAMQAITLRVIIQAVFGLYNSSRAQQLEQLLAAILDRGSSLLSMTLLFFPALRMSYPGSWLWEKGMRRQQKADELIYSEIQERRKQGNCLRTDILSMLVAARDEMGEQMTDEQLRDELITVLTAGHETTATALTWALYWIHKLPAVREQLLQELDNLGENPDPMTVFKLPYLNAVCCETLRIYPVGMLTFARVAQTSVSLMGHTIEPGTDVIGSIYLAHRRQETYPEPENFKPERFLEKQFSPYEFLPFGGGIRRCIGLAFAQFEMKLVLAKILSTYNLASVNYHEVKPKRRGLVTGPNRPIELVIKNQHKTKPIPSTSSLELVEKPL</sequence>
<keyword evidence="7" id="KW-1185">Reference proteome</keyword>
<evidence type="ECO:0000256" key="1">
    <source>
        <dbReference type="ARBA" id="ARBA00001971"/>
    </source>
</evidence>
<dbReference type="GO" id="GO:0016705">
    <property type="term" value="F:oxidoreductase activity, acting on paired donors, with incorporation or reduction of molecular oxygen"/>
    <property type="evidence" value="ECO:0007669"/>
    <property type="project" value="InterPro"/>
</dbReference>
<keyword evidence="3 4" id="KW-0479">Metal-binding</keyword>
<dbReference type="InterPro" id="IPR017972">
    <property type="entry name" value="Cyt_P450_CS"/>
</dbReference>
<name>A0A0C1RDH2_9CYAN</name>
<dbReference type="SUPFAM" id="SSF48264">
    <property type="entry name" value="Cytochrome P450"/>
    <property type="match status" value="1"/>
</dbReference>
<evidence type="ECO:0000256" key="2">
    <source>
        <dbReference type="ARBA" id="ARBA00010617"/>
    </source>
</evidence>
<organism evidence="6">
    <name type="scientific">Tolypothrix bouteillei VB521301</name>
    <dbReference type="NCBI Taxonomy" id="1479485"/>
    <lineage>
        <taxon>Bacteria</taxon>
        <taxon>Bacillati</taxon>
        <taxon>Cyanobacteriota</taxon>
        <taxon>Cyanophyceae</taxon>
        <taxon>Nostocales</taxon>
        <taxon>Tolypothrichaceae</taxon>
        <taxon>Tolypothrix</taxon>
    </lineage>
</organism>
<comment type="cofactor">
    <cofactor evidence="1 3">
        <name>heme</name>
        <dbReference type="ChEBI" id="CHEBI:30413"/>
    </cofactor>
</comment>
<protein>
    <submittedName>
        <fullName evidence="6">Cytochrome P450</fullName>
    </submittedName>
</protein>
<dbReference type="PROSITE" id="PS00086">
    <property type="entry name" value="CYTOCHROME_P450"/>
    <property type="match status" value="1"/>
</dbReference>
<dbReference type="GO" id="GO:0020037">
    <property type="term" value="F:heme binding"/>
    <property type="evidence" value="ECO:0007669"/>
    <property type="project" value="InterPro"/>
</dbReference>